<dbReference type="AlphaFoldDB" id="A0A653BLS1"/>
<name>A0A653BLS1_CALMS</name>
<sequence>MSDTFKGKVVLITGGSSGIGAETAIEFSSLGADVVITGRNAESLEQVADKCLKKPLIIQGDVTKEKDVEDLMSKVIQTYGKLDVLVNNAGIIGTGGIESTSLAQFDNMFQVNVRSLYHLTMLATPYLIKTKGNIINVSSRAGLRAANNVLAYCMSKSAVDQFTRCCALDLAAKGVRVNSVNPGVIVTELHKRGGMSEEEYAKFLERCKQTHPLGRPGQTTEVAKAIVFLASDGASFITGVNLPIDGGSQVACPR</sequence>
<reference evidence="1 2" key="1">
    <citation type="submission" date="2019-01" db="EMBL/GenBank/DDBJ databases">
        <authorList>
            <person name="Sayadi A."/>
        </authorList>
    </citation>
    <scope>NUCLEOTIDE SEQUENCE [LARGE SCALE GENOMIC DNA]</scope>
</reference>
<keyword evidence="2" id="KW-1185">Reference proteome</keyword>
<proteinExistence type="predicted"/>
<dbReference type="EMBL" id="CAACVG010002236">
    <property type="protein sequence ID" value="VEN36255.1"/>
    <property type="molecule type" value="Genomic_DNA"/>
</dbReference>
<dbReference type="Gene3D" id="3.40.50.720">
    <property type="entry name" value="NAD(P)-binding Rossmann-like Domain"/>
    <property type="match status" value="1"/>
</dbReference>
<dbReference type="NCBIfam" id="NF005559">
    <property type="entry name" value="PRK07231.1"/>
    <property type="match status" value="1"/>
</dbReference>
<dbReference type="FunFam" id="3.40.50.720:FF:000084">
    <property type="entry name" value="Short-chain dehydrogenase reductase"/>
    <property type="match status" value="1"/>
</dbReference>
<dbReference type="OrthoDB" id="47007at2759"/>
<dbReference type="PANTHER" id="PTHR43975">
    <property type="entry name" value="ZGC:101858"/>
    <property type="match status" value="1"/>
</dbReference>
<evidence type="ECO:0000313" key="2">
    <source>
        <dbReference type="Proteomes" id="UP000410492"/>
    </source>
</evidence>
<dbReference type="PRINTS" id="PR00080">
    <property type="entry name" value="SDRFAMILY"/>
</dbReference>
<organism evidence="1 2">
    <name type="scientific">Callosobruchus maculatus</name>
    <name type="common">Southern cowpea weevil</name>
    <name type="synonym">Pulse bruchid</name>
    <dbReference type="NCBI Taxonomy" id="64391"/>
    <lineage>
        <taxon>Eukaryota</taxon>
        <taxon>Metazoa</taxon>
        <taxon>Ecdysozoa</taxon>
        <taxon>Arthropoda</taxon>
        <taxon>Hexapoda</taxon>
        <taxon>Insecta</taxon>
        <taxon>Pterygota</taxon>
        <taxon>Neoptera</taxon>
        <taxon>Endopterygota</taxon>
        <taxon>Coleoptera</taxon>
        <taxon>Polyphaga</taxon>
        <taxon>Cucujiformia</taxon>
        <taxon>Chrysomeloidea</taxon>
        <taxon>Chrysomelidae</taxon>
        <taxon>Bruchinae</taxon>
        <taxon>Bruchini</taxon>
        <taxon>Callosobruchus</taxon>
    </lineage>
</organism>
<dbReference type="SUPFAM" id="SSF51735">
    <property type="entry name" value="NAD(P)-binding Rossmann-fold domains"/>
    <property type="match status" value="1"/>
</dbReference>
<dbReference type="InterPro" id="IPR036291">
    <property type="entry name" value="NAD(P)-bd_dom_sf"/>
</dbReference>
<dbReference type="InterPro" id="IPR002347">
    <property type="entry name" value="SDR_fam"/>
</dbReference>
<dbReference type="Proteomes" id="UP000410492">
    <property type="component" value="Unassembled WGS sequence"/>
</dbReference>
<evidence type="ECO:0000313" key="1">
    <source>
        <dbReference type="EMBL" id="VEN36255.1"/>
    </source>
</evidence>
<dbReference type="Pfam" id="PF13561">
    <property type="entry name" value="adh_short_C2"/>
    <property type="match status" value="1"/>
</dbReference>
<dbReference type="PRINTS" id="PR00081">
    <property type="entry name" value="GDHRDH"/>
</dbReference>
<gene>
    <name evidence="1" type="ORF">CALMAC_LOCUS1922</name>
</gene>
<dbReference type="PANTHER" id="PTHR43975:SF2">
    <property type="entry name" value="EG:BACR7A4.14 PROTEIN-RELATED"/>
    <property type="match status" value="1"/>
</dbReference>
<protein>
    <submittedName>
        <fullName evidence="1">Uncharacterized protein</fullName>
    </submittedName>
</protein>
<accession>A0A653BLS1</accession>